<dbReference type="HAMAP" id="MF_01987">
    <property type="entry name" value="Ribokinase"/>
    <property type="match status" value="1"/>
</dbReference>
<evidence type="ECO:0000256" key="8">
    <source>
        <dbReference type="ARBA" id="ARBA00022840"/>
    </source>
</evidence>
<comment type="activity regulation">
    <text evidence="12">Activated by a monovalent cation that binds near, but not in, the active site. The most likely occupant of the site in vivo is potassium. Ion binding induces a conformational change that may alter substrate affinity.</text>
</comment>
<organism evidence="14 15">
    <name type="scientific">Mesobacillus zeae</name>
    <dbReference type="NCBI Taxonomy" id="1917180"/>
    <lineage>
        <taxon>Bacteria</taxon>
        <taxon>Bacillati</taxon>
        <taxon>Bacillota</taxon>
        <taxon>Bacilli</taxon>
        <taxon>Bacillales</taxon>
        <taxon>Bacillaceae</taxon>
        <taxon>Mesobacillus</taxon>
    </lineage>
</organism>
<dbReference type="InterPro" id="IPR011611">
    <property type="entry name" value="PfkB_dom"/>
</dbReference>
<keyword evidence="8 12" id="KW-0067">ATP-binding</keyword>
<keyword evidence="9 12" id="KW-0460">Magnesium</keyword>
<feature type="binding site" evidence="12">
    <location>
        <position position="270"/>
    </location>
    <ligand>
        <name>K(+)</name>
        <dbReference type="ChEBI" id="CHEBI:29103"/>
    </ligand>
</feature>
<evidence type="ECO:0000256" key="1">
    <source>
        <dbReference type="ARBA" id="ARBA00005380"/>
    </source>
</evidence>
<dbReference type="PROSITE" id="PS00584">
    <property type="entry name" value="PFKB_KINASES_2"/>
    <property type="match status" value="1"/>
</dbReference>
<feature type="binding site" evidence="12">
    <location>
        <position position="236"/>
    </location>
    <ligand>
        <name>K(+)</name>
        <dbReference type="ChEBI" id="CHEBI:29103"/>
    </ligand>
</feature>
<dbReference type="InterPro" id="IPR002139">
    <property type="entry name" value="Ribo/fructo_kinase"/>
</dbReference>
<dbReference type="InterPro" id="IPR011877">
    <property type="entry name" value="Ribokinase"/>
</dbReference>
<evidence type="ECO:0000256" key="4">
    <source>
        <dbReference type="ARBA" id="ARBA00022679"/>
    </source>
</evidence>
<evidence type="ECO:0000256" key="10">
    <source>
        <dbReference type="ARBA" id="ARBA00022958"/>
    </source>
</evidence>
<evidence type="ECO:0000313" key="15">
    <source>
        <dbReference type="Proteomes" id="UP000265816"/>
    </source>
</evidence>
<sequence>MDRKITVIGSINMDLVTQTNIIPKIGETVMGEAFHTIPGGKGANQAVAAARLSADVNMIGLVGGDAFGEEYIEHLRSFSINTDNVEPVTHAKTGIASIILAEGDNSIIVVTGANNLLTPEIINLNEKTIAESSLVLLQLEIPLESVIRAAELAKKHGVKVILNPAPFQPLPEELLQLVDYITPNEYEAELLLASTAQPDILKNKLIITRGAQGVTFHENGQMQHVSSYKVEVKDTTGAGDTFNGAFAVAILEGKTVREACEIAAAAGALSVTKLGAQTGMPTRAELEAFLAERKGEQHEETRDIE</sequence>
<reference evidence="14 15" key="1">
    <citation type="submission" date="2018-08" db="EMBL/GenBank/DDBJ databases">
        <title>Bacillus jemisoniae sp. nov., Bacillus chryseoplanitiae sp. nov., Bacillus resnikiae sp. nov., and Bacillus frankliniae sp. nov., isolated from Viking spacecraft and associated surfaces.</title>
        <authorList>
            <person name="Seuylemezian A."/>
            <person name="Vaishampayan P."/>
        </authorList>
    </citation>
    <scope>NUCLEOTIDE SEQUENCE [LARGE SCALE GENOMIC DNA]</scope>
    <source>
        <strain evidence="14 15">JJ-247</strain>
    </source>
</reference>
<dbReference type="SUPFAM" id="SSF53613">
    <property type="entry name" value="Ribokinase-like"/>
    <property type="match status" value="1"/>
</dbReference>
<comment type="catalytic activity">
    <reaction evidence="12">
        <text>D-ribose + ATP = D-ribose 5-phosphate + ADP + H(+)</text>
        <dbReference type="Rhea" id="RHEA:13697"/>
        <dbReference type="ChEBI" id="CHEBI:15378"/>
        <dbReference type="ChEBI" id="CHEBI:30616"/>
        <dbReference type="ChEBI" id="CHEBI:47013"/>
        <dbReference type="ChEBI" id="CHEBI:78346"/>
        <dbReference type="ChEBI" id="CHEBI:456216"/>
        <dbReference type="EC" id="2.7.1.15"/>
    </reaction>
</comment>
<proteinExistence type="inferred from homology"/>
<comment type="cofactor">
    <cofactor evidence="12">
        <name>Mg(2+)</name>
        <dbReference type="ChEBI" id="CHEBI:18420"/>
    </cofactor>
    <text evidence="12">Requires a divalent cation, most likely magnesium in vivo, as an electrophilic catalyst to aid phosphoryl group transfer. It is the chelate of the metal and the nucleotide that is the actual substrate.</text>
</comment>
<comment type="function">
    <text evidence="12">Catalyzes the phosphorylation of ribose at O-5 in a reaction requiring ATP and magnesium. The resulting D-ribose-5-phosphate can then be used either for sythesis of nucleotides, histidine, and tryptophan, or as a component of the pentose phosphate pathway.</text>
</comment>
<evidence type="ECO:0000259" key="13">
    <source>
        <dbReference type="Pfam" id="PF00294"/>
    </source>
</evidence>
<comment type="similarity">
    <text evidence="1">Belongs to the carbohydrate kinase pfkB family.</text>
</comment>
<dbReference type="InterPro" id="IPR029056">
    <property type="entry name" value="Ribokinase-like"/>
</dbReference>
<feature type="binding site" evidence="12">
    <location>
        <begin position="12"/>
        <end position="14"/>
    </location>
    <ligand>
        <name>substrate</name>
    </ligand>
</feature>
<dbReference type="Pfam" id="PF00294">
    <property type="entry name" value="PfkB"/>
    <property type="match status" value="1"/>
</dbReference>
<keyword evidence="7 12" id="KW-0418">Kinase</keyword>
<evidence type="ECO:0000256" key="5">
    <source>
        <dbReference type="ARBA" id="ARBA00022723"/>
    </source>
</evidence>
<keyword evidence="15" id="KW-1185">Reference proteome</keyword>
<dbReference type="OrthoDB" id="9775849at2"/>
<feature type="active site" description="Proton acceptor" evidence="12">
    <location>
        <position position="240"/>
    </location>
</feature>
<feature type="binding site" evidence="12">
    <location>
        <position position="240"/>
    </location>
    <ligand>
        <name>substrate</name>
    </ligand>
</feature>
<feature type="binding site" evidence="12">
    <location>
        <begin position="208"/>
        <end position="213"/>
    </location>
    <ligand>
        <name>ATP</name>
        <dbReference type="ChEBI" id="CHEBI:30616"/>
    </ligand>
</feature>
<name>A0A398B192_9BACI</name>
<keyword evidence="4 12" id="KW-0808">Transferase</keyword>
<feature type="binding site" evidence="12">
    <location>
        <position position="275"/>
    </location>
    <ligand>
        <name>K(+)</name>
        <dbReference type="ChEBI" id="CHEBI:29103"/>
    </ligand>
</feature>
<feature type="domain" description="Carbohydrate kinase PfkB" evidence="13">
    <location>
        <begin position="3"/>
        <end position="283"/>
    </location>
</feature>
<keyword evidence="6 12" id="KW-0547">Nucleotide-binding</keyword>
<feature type="binding site" evidence="12">
    <location>
        <position position="140"/>
    </location>
    <ligand>
        <name>substrate</name>
    </ligand>
</feature>
<dbReference type="GO" id="GO:0046872">
    <property type="term" value="F:metal ion binding"/>
    <property type="evidence" value="ECO:0007669"/>
    <property type="project" value="UniProtKB-KW"/>
</dbReference>
<dbReference type="GO" id="GO:0005829">
    <property type="term" value="C:cytosol"/>
    <property type="evidence" value="ECO:0007669"/>
    <property type="project" value="TreeGrafter"/>
</dbReference>
<keyword evidence="5 12" id="KW-0479">Metal-binding</keyword>
<comment type="caution">
    <text evidence="14">The sequence shown here is derived from an EMBL/GenBank/DDBJ whole genome shotgun (WGS) entry which is preliminary data.</text>
</comment>
<comment type="caution">
    <text evidence="12">Lacks conserved residue(s) required for the propagation of feature annotation.</text>
</comment>
<evidence type="ECO:0000256" key="9">
    <source>
        <dbReference type="ARBA" id="ARBA00022842"/>
    </source>
</evidence>
<dbReference type="GO" id="GO:0005524">
    <property type="term" value="F:ATP binding"/>
    <property type="evidence" value="ECO:0007669"/>
    <property type="project" value="UniProtKB-UniRule"/>
</dbReference>
<keyword evidence="11 12" id="KW-0119">Carbohydrate metabolism</keyword>
<dbReference type="GO" id="GO:0019303">
    <property type="term" value="P:D-ribose catabolic process"/>
    <property type="evidence" value="ECO:0007669"/>
    <property type="project" value="UniProtKB-UniRule"/>
</dbReference>
<evidence type="ECO:0000256" key="7">
    <source>
        <dbReference type="ARBA" id="ARBA00022777"/>
    </source>
</evidence>
<comment type="subcellular location">
    <subcellularLocation>
        <location evidence="12">Cytoplasm</location>
    </subcellularLocation>
</comment>
<feature type="binding site" evidence="12">
    <location>
        <begin position="239"/>
        <end position="240"/>
    </location>
    <ligand>
        <name>ATP</name>
        <dbReference type="ChEBI" id="CHEBI:30616"/>
    </ligand>
</feature>
<feature type="binding site" evidence="12">
    <location>
        <position position="184"/>
    </location>
    <ligand>
        <name>ATP</name>
        <dbReference type="ChEBI" id="CHEBI:30616"/>
    </ligand>
</feature>
<evidence type="ECO:0000256" key="12">
    <source>
        <dbReference type="HAMAP-Rule" id="MF_01987"/>
    </source>
</evidence>
<comment type="pathway">
    <text evidence="12">Carbohydrate metabolism; D-ribose degradation; D-ribose 5-phosphate from beta-D-ribopyranose: step 2/2.</text>
</comment>
<keyword evidence="12" id="KW-0963">Cytoplasm</keyword>
<dbReference type="RefSeq" id="WP_119114801.1">
    <property type="nucleotide sequence ID" value="NZ_CBCSEO010000022.1"/>
</dbReference>
<gene>
    <name evidence="12 14" type="primary">rbsK</name>
    <name evidence="14" type="ORF">D1970_20970</name>
</gene>
<feature type="binding site" evidence="12">
    <location>
        <begin position="40"/>
        <end position="44"/>
    </location>
    <ligand>
        <name>substrate</name>
    </ligand>
</feature>
<dbReference type="GO" id="GO:0004747">
    <property type="term" value="F:ribokinase activity"/>
    <property type="evidence" value="ECO:0007669"/>
    <property type="project" value="UniProtKB-UniRule"/>
</dbReference>
<dbReference type="PRINTS" id="PR00990">
    <property type="entry name" value="RIBOKINASE"/>
</dbReference>
<comment type="similarity">
    <text evidence="12">Belongs to the carbohydrate kinase PfkB family. Ribokinase subfamily.</text>
</comment>
<dbReference type="PANTHER" id="PTHR10584:SF166">
    <property type="entry name" value="RIBOKINASE"/>
    <property type="match status" value="1"/>
</dbReference>
<dbReference type="UniPathway" id="UPA00916">
    <property type="reaction ID" value="UER00889"/>
</dbReference>
<comment type="subunit">
    <text evidence="12">Homodimer.</text>
</comment>
<keyword evidence="10 12" id="KW-0630">Potassium</keyword>
<dbReference type="InterPro" id="IPR002173">
    <property type="entry name" value="Carboh/pur_kinase_PfkB_CS"/>
</dbReference>
<dbReference type="PANTHER" id="PTHR10584">
    <property type="entry name" value="SUGAR KINASE"/>
    <property type="match status" value="1"/>
</dbReference>
<dbReference type="EMBL" id="QWVT01000049">
    <property type="protein sequence ID" value="RID81730.1"/>
    <property type="molecule type" value="Genomic_DNA"/>
</dbReference>
<dbReference type="NCBIfam" id="TIGR02152">
    <property type="entry name" value="D_ribokin_bact"/>
    <property type="match status" value="1"/>
</dbReference>
<feature type="binding site" evidence="12">
    <location>
        <position position="273"/>
    </location>
    <ligand>
        <name>K(+)</name>
        <dbReference type="ChEBI" id="CHEBI:29103"/>
    </ligand>
</feature>
<feature type="binding site" evidence="12">
    <location>
        <position position="234"/>
    </location>
    <ligand>
        <name>K(+)</name>
        <dbReference type="ChEBI" id="CHEBI:29103"/>
    </ligand>
</feature>
<evidence type="ECO:0000256" key="2">
    <source>
        <dbReference type="ARBA" id="ARBA00012035"/>
    </source>
</evidence>
<dbReference type="AlphaFoldDB" id="A0A398B192"/>
<evidence type="ECO:0000256" key="3">
    <source>
        <dbReference type="ARBA" id="ARBA00016943"/>
    </source>
</evidence>
<dbReference type="Proteomes" id="UP000265816">
    <property type="component" value="Unassembled WGS sequence"/>
</dbReference>
<evidence type="ECO:0000256" key="6">
    <source>
        <dbReference type="ARBA" id="ARBA00022741"/>
    </source>
</evidence>
<evidence type="ECO:0000313" key="14">
    <source>
        <dbReference type="EMBL" id="RID81730.1"/>
    </source>
</evidence>
<evidence type="ECO:0000256" key="11">
    <source>
        <dbReference type="ARBA" id="ARBA00023277"/>
    </source>
</evidence>
<dbReference type="EC" id="2.7.1.15" evidence="2 12"/>
<dbReference type="CDD" id="cd01174">
    <property type="entry name" value="ribokinase"/>
    <property type="match status" value="1"/>
</dbReference>
<protein>
    <recommendedName>
        <fullName evidence="3 12">Ribokinase</fullName>
        <shortName evidence="12">RK</shortName>
        <ecNumber evidence="2 12">2.7.1.15</ecNumber>
    </recommendedName>
</protein>
<accession>A0A398B192</accession>
<dbReference type="Gene3D" id="3.40.1190.20">
    <property type="match status" value="1"/>
</dbReference>